<organism evidence="10 11">
    <name type="scientific">Prochlorococcus marinus (strain MIT 9515)</name>
    <dbReference type="NCBI Taxonomy" id="167542"/>
    <lineage>
        <taxon>Bacteria</taxon>
        <taxon>Bacillati</taxon>
        <taxon>Cyanobacteriota</taxon>
        <taxon>Cyanophyceae</taxon>
        <taxon>Synechococcales</taxon>
        <taxon>Prochlorococcaceae</taxon>
        <taxon>Prochlorococcus</taxon>
    </lineage>
</organism>
<dbReference type="OrthoDB" id="9810880at2"/>
<dbReference type="KEGG" id="pmc:P9515_04031"/>
<comment type="catalytic activity">
    <reaction evidence="1">
        <text>4-amino-5-hydroxymethyl-2-methylpyrimidine + ATP = 4-amino-2-methyl-5-(phosphooxymethyl)pyrimidine + ADP + H(+)</text>
        <dbReference type="Rhea" id="RHEA:23096"/>
        <dbReference type="ChEBI" id="CHEBI:15378"/>
        <dbReference type="ChEBI" id="CHEBI:16892"/>
        <dbReference type="ChEBI" id="CHEBI:30616"/>
        <dbReference type="ChEBI" id="CHEBI:58354"/>
        <dbReference type="ChEBI" id="CHEBI:456216"/>
        <dbReference type="EC" id="2.7.1.49"/>
    </reaction>
</comment>
<evidence type="ECO:0000256" key="6">
    <source>
        <dbReference type="ARBA" id="ARBA00022777"/>
    </source>
</evidence>
<evidence type="ECO:0000256" key="2">
    <source>
        <dbReference type="ARBA" id="ARBA00000565"/>
    </source>
</evidence>
<evidence type="ECO:0000256" key="8">
    <source>
        <dbReference type="ARBA" id="ARBA00022977"/>
    </source>
</evidence>
<dbReference type="HOGENOM" id="CLU_020520_0_0_3"/>
<dbReference type="PANTHER" id="PTHR20858:SF17">
    <property type="entry name" value="HYDROXYMETHYLPYRIMIDINE_PHOSPHOMETHYLPYRIMIDINE KINASE THI20-RELATED"/>
    <property type="match status" value="1"/>
</dbReference>
<dbReference type="GeneID" id="60200399"/>
<name>A2BV01_PROM5</name>
<dbReference type="GO" id="GO:0005524">
    <property type="term" value="F:ATP binding"/>
    <property type="evidence" value="ECO:0007669"/>
    <property type="project" value="UniProtKB-KW"/>
</dbReference>
<dbReference type="FunFam" id="3.40.1190.20:FF:000003">
    <property type="entry name" value="Phosphomethylpyrimidine kinase ThiD"/>
    <property type="match status" value="1"/>
</dbReference>
<evidence type="ECO:0000256" key="3">
    <source>
        <dbReference type="ARBA" id="ARBA00004769"/>
    </source>
</evidence>
<dbReference type="GO" id="GO:0005829">
    <property type="term" value="C:cytosol"/>
    <property type="evidence" value="ECO:0007669"/>
    <property type="project" value="TreeGrafter"/>
</dbReference>
<protein>
    <submittedName>
        <fullName evidence="10">Phosphomethylpyrimidine kinase</fullName>
        <ecNumber evidence="10">2.7.1.49</ecNumber>
        <ecNumber evidence="10">2.7.4.7</ecNumber>
    </submittedName>
</protein>
<dbReference type="PANTHER" id="PTHR20858">
    <property type="entry name" value="PHOSPHOMETHYLPYRIMIDINE KINASE"/>
    <property type="match status" value="1"/>
</dbReference>
<dbReference type="InterPro" id="IPR013749">
    <property type="entry name" value="PM/HMP-P_kinase-1"/>
</dbReference>
<dbReference type="eggNOG" id="COG0351">
    <property type="taxonomic scope" value="Bacteria"/>
</dbReference>
<dbReference type="RefSeq" id="WP_011819720.1">
    <property type="nucleotide sequence ID" value="NC_008817.1"/>
</dbReference>
<dbReference type="Pfam" id="PF08543">
    <property type="entry name" value="Phos_pyr_kin"/>
    <property type="match status" value="1"/>
</dbReference>
<dbReference type="SUPFAM" id="SSF53613">
    <property type="entry name" value="Ribokinase-like"/>
    <property type="match status" value="1"/>
</dbReference>
<dbReference type="InterPro" id="IPR029056">
    <property type="entry name" value="Ribokinase-like"/>
</dbReference>
<dbReference type="Proteomes" id="UP000001589">
    <property type="component" value="Chromosome"/>
</dbReference>
<dbReference type="GO" id="GO:0009228">
    <property type="term" value="P:thiamine biosynthetic process"/>
    <property type="evidence" value="ECO:0007669"/>
    <property type="project" value="UniProtKB-KW"/>
</dbReference>
<evidence type="ECO:0000256" key="5">
    <source>
        <dbReference type="ARBA" id="ARBA00022741"/>
    </source>
</evidence>
<dbReference type="InterPro" id="IPR004399">
    <property type="entry name" value="HMP/HMP-P_kinase_dom"/>
</dbReference>
<evidence type="ECO:0000256" key="4">
    <source>
        <dbReference type="ARBA" id="ARBA00022679"/>
    </source>
</evidence>
<dbReference type="CDD" id="cd01169">
    <property type="entry name" value="HMPP_kinase"/>
    <property type="match status" value="1"/>
</dbReference>
<proteinExistence type="predicted"/>
<keyword evidence="6 10" id="KW-0418">Kinase</keyword>
<dbReference type="Gene3D" id="3.40.1190.20">
    <property type="match status" value="1"/>
</dbReference>
<accession>A2BV01</accession>
<evidence type="ECO:0000313" key="10">
    <source>
        <dbReference type="EMBL" id="ABM71612.1"/>
    </source>
</evidence>
<keyword evidence="8" id="KW-0784">Thiamine biosynthesis</keyword>
<comment type="catalytic activity">
    <reaction evidence="2">
        <text>4-amino-2-methyl-5-(phosphooxymethyl)pyrimidine + ATP = 4-amino-2-methyl-5-(diphosphooxymethyl)pyrimidine + ADP</text>
        <dbReference type="Rhea" id="RHEA:19893"/>
        <dbReference type="ChEBI" id="CHEBI:30616"/>
        <dbReference type="ChEBI" id="CHEBI:57841"/>
        <dbReference type="ChEBI" id="CHEBI:58354"/>
        <dbReference type="ChEBI" id="CHEBI:456216"/>
        <dbReference type="EC" id="2.7.4.7"/>
    </reaction>
</comment>
<dbReference type="STRING" id="167542.P9515_04031"/>
<gene>
    <name evidence="10" type="primary">thiD</name>
    <name evidence="10" type="ordered locus">P9515_04031</name>
</gene>
<keyword evidence="7" id="KW-0067">ATP-binding</keyword>
<keyword evidence="4 10" id="KW-0808">Transferase</keyword>
<dbReference type="EC" id="2.7.4.7" evidence="10"/>
<dbReference type="AlphaFoldDB" id="A2BV01"/>
<reference evidence="10 11" key="1">
    <citation type="journal article" date="2007" name="PLoS Genet.">
        <title>Patterns and implications of gene gain and loss in the evolution of Prochlorococcus.</title>
        <authorList>
            <person name="Kettler G.C."/>
            <person name="Martiny A.C."/>
            <person name="Huang K."/>
            <person name="Zucker J."/>
            <person name="Coleman M.L."/>
            <person name="Rodrigue S."/>
            <person name="Chen F."/>
            <person name="Lapidus A."/>
            <person name="Ferriera S."/>
            <person name="Johnson J."/>
            <person name="Steglich C."/>
            <person name="Church G.M."/>
            <person name="Richardson P."/>
            <person name="Chisholm S.W."/>
        </authorList>
    </citation>
    <scope>NUCLEOTIDE SEQUENCE [LARGE SCALE GENOMIC DNA]</scope>
    <source>
        <strain evidence="10 11">MIT 9515</strain>
    </source>
</reference>
<evidence type="ECO:0000256" key="1">
    <source>
        <dbReference type="ARBA" id="ARBA00000151"/>
    </source>
</evidence>
<dbReference type="NCBIfam" id="TIGR00097">
    <property type="entry name" value="HMP-P_kinase"/>
    <property type="match status" value="1"/>
</dbReference>
<comment type="pathway">
    <text evidence="3">Cofactor biosynthesis; thiamine diphosphate biosynthesis; 4-amino-2-methyl-5-diphosphomethylpyrimidine from 5-amino-1-(5-phospho-D-ribosyl)imidazole: step 3/3.</text>
</comment>
<evidence type="ECO:0000256" key="7">
    <source>
        <dbReference type="ARBA" id="ARBA00022840"/>
    </source>
</evidence>
<evidence type="ECO:0000259" key="9">
    <source>
        <dbReference type="Pfam" id="PF08543"/>
    </source>
</evidence>
<dbReference type="GO" id="GO:0008972">
    <property type="term" value="F:phosphomethylpyrimidine kinase activity"/>
    <property type="evidence" value="ECO:0007669"/>
    <property type="project" value="UniProtKB-EC"/>
</dbReference>
<evidence type="ECO:0000313" key="11">
    <source>
        <dbReference type="Proteomes" id="UP000001589"/>
    </source>
</evidence>
<dbReference type="EC" id="2.7.1.49" evidence="10"/>
<keyword evidence="5" id="KW-0547">Nucleotide-binding</keyword>
<feature type="domain" description="Pyridoxamine kinase/Phosphomethylpyrimidine kinase" evidence="9">
    <location>
        <begin position="13"/>
        <end position="256"/>
    </location>
</feature>
<dbReference type="EMBL" id="CP000552">
    <property type="protein sequence ID" value="ABM71612.1"/>
    <property type="molecule type" value="Genomic_DNA"/>
</dbReference>
<sequence>MYSKIALSIGGSDSGGGAGIQADLKTFMALNVHGCSAITCITAQNSFEVSCVEAVQKETLISQIDTLFSDFDINALKTGMLLNESIIDTTALKLKSYSIPKIIDPVMVSRTGSKLLEDAAINAYKKLLLPIADIVTPNIFEANLLSNIEIKNKKDIELAAHNIIELGAKAVLIKGGGLKEMQGKDFYFDVTGKSKWFINKFINTKNTHGSGCTLSSAICGYQALGFELIESIERAKAFIERSLEKSYKIGSGPGPLGHYQSL</sequence>
<dbReference type="GO" id="GO:0008902">
    <property type="term" value="F:hydroxymethylpyrimidine kinase activity"/>
    <property type="evidence" value="ECO:0007669"/>
    <property type="project" value="UniProtKB-EC"/>
</dbReference>